<dbReference type="Proteomes" id="UP001159364">
    <property type="component" value="Linkage Group LG07"/>
</dbReference>
<dbReference type="SUPFAM" id="SSF47592">
    <property type="entry name" value="SWIB/MDM2 domain"/>
    <property type="match status" value="1"/>
</dbReference>
<protein>
    <recommendedName>
        <fullName evidence="3">DM2 domain-containing protein</fullName>
    </recommendedName>
</protein>
<gene>
    <name evidence="1" type="ORF">K2173_011077</name>
</gene>
<organism evidence="1 2">
    <name type="scientific">Erythroxylum novogranatense</name>
    <dbReference type="NCBI Taxonomy" id="1862640"/>
    <lineage>
        <taxon>Eukaryota</taxon>
        <taxon>Viridiplantae</taxon>
        <taxon>Streptophyta</taxon>
        <taxon>Embryophyta</taxon>
        <taxon>Tracheophyta</taxon>
        <taxon>Spermatophyta</taxon>
        <taxon>Magnoliopsida</taxon>
        <taxon>eudicotyledons</taxon>
        <taxon>Gunneridae</taxon>
        <taxon>Pentapetalae</taxon>
        <taxon>rosids</taxon>
        <taxon>fabids</taxon>
        <taxon>Malpighiales</taxon>
        <taxon>Erythroxylaceae</taxon>
        <taxon>Erythroxylum</taxon>
    </lineage>
</organism>
<dbReference type="InterPro" id="IPR036885">
    <property type="entry name" value="SWIB_MDM2_dom_sf"/>
</dbReference>
<name>A0AAV8T0D7_9ROSI</name>
<sequence>MARIFTTALSTELVSLASPQLSLVLSTPSIEQLPPAGVRMIRTTGDTRYGYKSTHGKREPRGIMRPRRVFPEMAKHVGTNEISRTQALKLIWAHIKGFLVKNGLLELH</sequence>
<evidence type="ECO:0000313" key="1">
    <source>
        <dbReference type="EMBL" id="KAJ8760207.1"/>
    </source>
</evidence>
<proteinExistence type="predicted"/>
<comment type="caution">
    <text evidence="1">The sequence shown here is derived from an EMBL/GenBank/DDBJ whole genome shotgun (WGS) entry which is preliminary data.</text>
</comment>
<evidence type="ECO:0008006" key="3">
    <source>
        <dbReference type="Google" id="ProtNLM"/>
    </source>
</evidence>
<keyword evidence="2" id="KW-1185">Reference proteome</keyword>
<evidence type="ECO:0000313" key="2">
    <source>
        <dbReference type="Proteomes" id="UP001159364"/>
    </source>
</evidence>
<dbReference type="CDD" id="cd10567">
    <property type="entry name" value="SWIB-MDM2_like"/>
    <property type="match status" value="1"/>
</dbReference>
<reference evidence="1 2" key="1">
    <citation type="submission" date="2021-09" db="EMBL/GenBank/DDBJ databases">
        <title>Genomic insights and catalytic innovation underlie evolution of tropane alkaloids biosynthesis.</title>
        <authorList>
            <person name="Wang Y.-J."/>
            <person name="Tian T."/>
            <person name="Huang J.-P."/>
            <person name="Huang S.-X."/>
        </authorList>
    </citation>
    <scope>NUCLEOTIDE SEQUENCE [LARGE SCALE GENOMIC DNA]</scope>
    <source>
        <strain evidence="1">KIB-2018</strain>
        <tissue evidence="1">Leaf</tissue>
    </source>
</reference>
<dbReference type="AlphaFoldDB" id="A0AAV8T0D7"/>
<dbReference type="EMBL" id="JAIWQS010000007">
    <property type="protein sequence ID" value="KAJ8760207.1"/>
    <property type="molecule type" value="Genomic_DNA"/>
</dbReference>
<accession>A0AAV8T0D7</accession>